<dbReference type="Proteomes" id="UP000218332">
    <property type="component" value="Unassembled WGS sequence"/>
</dbReference>
<dbReference type="SMART" id="SM00267">
    <property type="entry name" value="GGDEF"/>
    <property type="match status" value="1"/>
</dbReference>
<protein>
    <recommendedName>
        <fullName evidence="2">diguanylate cyclase</fullName>
        <ecNumber evidence="2">2.7.7.65</ecNumber>
    </recommendedName>
</protein>
<feature type="transmembrane region" description="Helical" evidence="4">
    <location>
        <begin position="38"/>
        <end position="60"/>
    </location>
</feature>
<dbReference type="CDD" id="cd01949">
    <property type="entry name" value="GGDEF"/>
    <property type="match status" value="1"/>
</dbReference>
<dbReference type="EC" id="2.7.7.65" evidence="2"/>
<evidence type="ECO:0000256" key="3">
    <source>
        <dbReference type="ARBA" id="ARBA00034247"/>
    </source>
</evidence>
<keyword evidence="4" id="KW-1133">Transmembrane helix</keyword>
<dbReference type="InterPro" id="IPR043128">
    <property type="entry name" value="Rev_trsase/Diguanyl_cyclase"/>
</dbReference>
<evidence type="ECO:0000256" key="2">
    <source>
        <dbReference type="ARBA" id="ARBA00012528"/>
    </source>
</evidence>
<evidence type="ECO:0000259" key="5">
    <source>
        <dbReference type="PROSITE" id="PS50887"/>
    </source>
</evidence>
<dbReference type="FunFam" id="3.30.70.270:FF:000001">
    <property type="entry name" value="Diguanylate cyclase domain protein"/>
    <property type="match status" value="1"/>
</dbReference>
<evidence type="ECO:0000313" key="7">
    <source>
        <dbReference type="Proteomes" id="UP000218332"/>
    </source>
</evidence>
<dbReference type="AlphaFoldDB" id="A0A2A2I083"/>
<feature type="domain" description="GGDEF" evidence="5">
    <location>
        <begin position="196"/>
        <end position="326"/>
    </location>
</feature>
<dbReference type="GO" id="GO:0052621">
    <property type="term" value="F:diguanylate cyclase activity"/>
    <property type="evidence" value="ECO:0007669"/>
    <property type="project" value="UniProtKB-EC"/>
</dbReference>
<dbReference type="EMBL" id="NMPM01000077">
    <property type="protein sequence ID" value="PAV25119.1"/>
    <property type="molecule type" value="Genomic_DNA"/>
</dbReference>
<dbReference type="InterPro" id="IPR050469">
    <property type="entry name" value="Diguanylate_Cyclase"/>
</dbReference>
<gene>
    <name evidence="6" type="ORF">CF392_12535</name>
</gene>
<evidence type="ECO:0000313" key="6">
    <source>
        <dbReference type="EMBL" id="PAV25119.1"/>
    </source>
</evidence>
<dbReference type="InterPro" id="IPR029787">
    <property type="entry name" value="Nucleotide_cyclase"/>
</dbReference>
<dbReference type="GO" id="GO:0005886">
    <property type="term" value="C:plasma membrane"/>
    <property type="evidence" value="ECO:0007669"/>
    <property type="project" value="TreeGrafter"/>
</dbReference>
<feature type="transmembrane region" description="Helical" evidence="4">
    <location>
        <begin position="93"/>
        <end position="122"/>
    </location>
</feature>
<organism evidence="6 7">
    <name type="scientific">Tamilnaduibacter salinus</name>
    <dbReference type="NCBI Taxonomy" id="1484056"/>
    <lineage>
        <taxon>Bacteria</taxon>
        <taxon>Pseudomonadati</taxon>
        <taxon>Pseudomonadota</taxon>
        <taxon>Gammaproteobacteria</taxon>
        <taxon>Pseudomonadales</taxon>
        <taxon>Marinobacteraceae</taxon>
        <taxon>Tamilnaduibacter</taxon>
    </lineage>
</organism>
<dbReference type="PANTHER" id="PTHR45138">
    <property type="entry name" value="REGULATORY COMPONENTS OF SENSORY TRANSDUCTION SYSTEM"/>
    <property type="match status" value="1"/>
</dbReference>
<comment type="catalytic activity">
    <reaction evidence="3">
        <text>2 GTP = 3',3'-c-di-GMP + 2 diphosphate</text>
        <dbReference type="Rhea" id="RHEA:24898"/>
        <dbReference type="ChEBI" id="CHEBI:33019"/>
        <dbReference type="ChEBI" id="CHEBI:37565"/>
        <dbReference type="ChEBI" id="CHEBI:58805"/>
        <dbReference type="EC" id="2.7.7.65"/>
    </reaction>
</comment>
<dbReference type="Pfam" id="PF00990">
    <property type="entry name" value="GGDEF"/>
    <property type="match status" value="1"/>
</dbReference>
<keyword evidence="4" id="KW-0812">Transmembrane</keyword>
<proteinExistence type="predicted"/>
<evidence type="ECO:0000256" key="1">
    <source>
        <dbReference type="ARBA" id="ARBA00001946"/>
    </source>
</evidence>
<dbReference type="RefSeq" id="WP_095611797.1">
    <property type="nucleotide sequence ID" value="NZ_NMPM01000077.1"/>
</dbReference>
<keyword evidence="4" id="KW-0472">Membrane</keyword>
<dbReference type="Gene3D" id="3.30.70.270">
    <property type="match status" value="1"/>
</dbReference>
<accession>A0A2A2I083</accession>
<comment type="caution">
    <text evidence="6">The sequence shown here is derived from an EMBL/GenBank/DDBJ whole genome shotgun (WGS) entry which is preliminary data.</text>
</comment>
<reference evidence="6 7" key="1">
    <citation type="submission" date="2017-07" db="EMBL/GenBank/DDBJ databases">
        <title>Tamlnaduibacter salinus (Mi-7) genome sequencing.</title>
        <authorList>
            <person name="Verma A."/>
            <person name="Krishnamurthi S."/>
        </authorList>
    </citation>
    <scope>NUCLEOTIDE SEQUENCE [LARGE SCALE GENOMIC DNA]</scope>
    <source>
        <strain evidence="6 7">Mi-7</strain>
    </source>
</reference>
<dbReference type="GO" id="GO:1902201">
    <property type="term" value="P:negative regulation of bacterial-type flagellum-dependent cell motility"/>
    <property type="evidence" value="ECO:0007669"/>
    <property type="project" value="TreeGrafter"/>
</dbReference>
<dbReference type="PANTHER" id="PTHR45138:SF9">
    <property type="entry name" value="DIGUANYLATE CYCLASE DGCM-RELATED"/>
    <property type="match status" value="1"/>
</dbReference>
<dbReference type="PROSITE" id="PS50887">
    <property type="entry name" value="GGDEF"/>
    <property type="match status" value="1"/>
</dbReference>
<dbReference type="InterPro" id="IPR000160">
    <property type="entry name" value="GGDEF_dom"/>
</dbReference>
<comment type="cofactor">
    <cofactor evidence="1">
        <name>Mg(2+)</name>
        <dbReference type="ChEBI" id="CHEBI:18420"/>
    </cofactor>
</comment>
<feature type="transmembrane region" description="Helical" evidence="4">
    <location>
        <begin position="12"/>
        <end position="31"/>
    </location>
</feature>
<dbReference type="SUPFAM" id="SSF55073">
    <property type="entry name" value="Nucleotide cyclase"/>
    <property type="match status" value="1"/>
</dbReference>
<sequence>MFYRFRNDFQLSIITLLGVSAVTGIVPFAVFRFWNGEVLAGLLDTAIVTLIIAGMTYAWVTGDSRRAGVFMCVLISAGAAAVAIVIGTKAIFWIYVVLVTSFFLAPPALATVCNLLMLGAVVLVGDPFDQNQSLYSFLATGIMVSCCAYVFGRRNEDQRIRLERLATHDPLTGAKNRRVMEEEMQAAISTFERNDTPHALVILDLDHFKTINDNHGHGVGDVVLRDVADLVNRHTRLSDTLFRFGGEEFVLLMPGVRPEATASVAENLRYKIMTELRGPRGSRITASFGVASLRVGESDDLWLERADSALYEAKTTGRNKVVVAERMEDDMDDMNAQAIVDDRLTTAVPSC</sequence>
<name>A0A2A2I083_9GAMM</name>
<evidence type="ECO:0000256" key="4">
    <source>
        <dbReference type="SAM" id="Phobius"/>
    </source>
</evidence>
<dbReference type="GO" id="GO:0043709">
    <property type="term" value="P:cell adhesion involved in single-species biofilm formation"/>
    <property type="evidence" value="ECO:0007669"/>
    <property type="project" value="TreeGrafter"/>
</dbReference>
<dbReference type="NCBIfam" id="TIGR00254">
    <property type="entry name" value="GGDEF"/>
    <property type="match status" value="1"/>
</dbReference>
<feature type="transmembrane region" description="Helical" evidence="4">
    <location>
        <begin position="66"/>
        <end position="86"/>
    </location>
</feature>
<keyword evidence="7" id="KW-1185">Reference proteome</keyword>
<feature type="transmembrane region" description="Helical" evidence="4">
    <location>
        <begin position="134"/>
        <end position="152"/>
    </location>
</feature>